<accession>A0A250DQH6</accession>
<evidence type="ECO:0000313" key="2">
    <source>
        <dbReference type="Proteomes" id="UP000217154"/>
    </source>
</evidence>
<gene>
    <name evidence="1" type="ORF">CKY39_27135</name>
</gene>
<dbReference type="Proteomes" id="UP000217154">
    <property type="component" value="Chromosome"/>
</dbReference>
<dbReference type="KEGG" id="vbo:CKY39_27135"/>
<protein>
    <submittedName>
        <fullName evidence="1">Uncharacterized protein</fullName>
    </submittedName>
</protein>
<dbReference type="AlphaFoldDB" id="A0A250DQH6"/>
<dbReference type="RefSeq" id="WP_095746639.1">
    <property type="nucleotide sequence ID" value="NZ_CP023284.1"/>
</dbReference>
<name>A0A250DQH6_9BURK</name>
<organism evidence="1 2">
    <name type="scientific">Variovorax boronicumulans</name>
    <dbReference type="NCBI Taxonomy" id="436515"/>
    <lineage>
        <taxon>Bacteria</taxon>
        <taxon>Pseudomonadati</taxon>
        <taxon>Pseudomonadota</taxon>
        <taxon>Betaproteobacteria</taxon>
        <taxon>Burkholderiales</taxon>
        <taxon>Comamonadaceae</taxon>
        <taxon>Variovorax</taxon>
    </lineage>
</organism>
<evidence type="ECO:0000313" key="1">
    <source>
        <dbReference type="EMBL" id="ATA56502.1"/>
    </source>
</evidence>
<dbReference type="EMBL" id="CP023284">
    <property type="protein sequence ID" value="ATA56502.1"/>
    <property type="molecule type" value="Genomic_DNA"/>
</dbReference>
<sequence>MSKPGQVPVRMLCIGLSVFALDTRKLPPRDLSRIGNMRFDLEEEEPYALARFYDATESHFERIAELHNAKLARERGSSHHLALQQQMRDEARLVIGDTAFERFTPGWVDAEMLPLNGDDSLGNKAMWACYQVVDAVDVLAQELCNDTGMLMGNYHQALFGWWRLVEENGFDAVTEAIGARRPLLN</sequence>
<reference evidence="1 2" key="1">
    <citation type="submission" date="2017-09" db="EMBL/GenBank/DDBJ databases">
        <title>The diverse metabolic capabilities of V. boronicumulans make it an excellent choice for continued studies on novel biodegradation.</title>
        <authorList>
            <person name="Sun S."/>
        </authorList>
    </citation>
    <scope>NUCLEOTIDE SEQUENCE [LARGE SCALE GENOMIC DNA]</scope>
    <source>
        <strain evidence="1 2">J1</strain>
    </source>
</reference>
<proteinExistence type="predicted"/>